<dbReference type="PROSITE" id="PS50026">
    <property type="entry name" value="EGF_3"/>
    <property type="match status" value="1"/>
</dbReference>
<name>A0ABR2TGM7_9ROSI</name>
<dbReference type="PANTHER" id="PTHR27005">
    <property type="entry name" value="WALL-ASSOCIATED RECEPTOR KINASE-LIKE 21"/>
    <property type="match status" value="1"/>
</dbReference>
<dbReference type="PROSITE" id="PS01187">
    <property type="entry name" value="EGF_CA"/>
    <property type="match status" value="1"/>
</dbReference>
<comment type="catalytic activity">
    <reaction evidence="15">
        <text>L-seryl-[protein] + ATP = O-phospho-L-seryl-[protein] + ADP + H(+)</text>
        <dbReference type="Rhea" id="RHEA:17989"/>
        <dbReference type="Rhea" id="RHEA-COMP:9863"/>
        <dbReference type="Rhea" id="RHEA-COMP:11604"/>
        <dbReference type="ChEBI" id="CHEBI:15378"/>
        <dbReference type="ChEBI" id="CHEBI:29999"/>
        <dbReference type="ChEBI" id="CHEBI:30616"/>
        <dbReference type="ChEBI" id="CHEBI:83421"/>
        <dbReference type="ChEBI" id="CHEBI:456216"/>
    </reaction>
</comment>
<keyword evidence="14" id="KW-0325">Glycoprotein</keyword>
<evidence type="ECO:0000259" key="22">
    <source>
        <dbReference type="PROSITE" id="PS50026"/>
    </source>
</evidence>
<keyword evidence="9" id="KW-0418">Kinase</keyword>
<comment type="caution">
    <text evidence="23">The sequence shown here is derived from an EMBL/GenBank/DDBJ whole genome shotgun (WGS) entry which is preliminary data.</text>
</comment>
<dbReference type="InterPro" id="IPR008271">
    <property type="entry name" value="Ser/Thr_kinase_AS"/>
</dbReference>
<dbReference type="Gene3D" id="1.10.510.10">
    <property type="entry name" value="Transferase(Phosphotransferase) domain 1"/>
    <property type="match status" value="1"/>
</dbReference>
<dbReference type="CDD" id="cd00054">
    <property type="entry name" value="EGF_CA"/>
    <property type="match status" value="1"/>
</dbReference>
<evidence type="ECO:0000256" key="13">
    <source>
        <dbReference type="ARBA" id="ARBA00023157"/>
    </source>
</evidence>
<evidence type="ECO:0000256" key="19">
    <source>
        <dbReference type="SAM" id="Phobius"/>
    </source>
</evidence>
<dbReference type="EMBL" id="JBBPBN010000006">
    <property type="protein sequence ID" value="KAK9036655.1"/>
    <property type="molecule type" value="Genomic_DNA"/>
</dbReference>
<evidence type="ECO:0000259" key="21">
    <source>
        <dbReference type="PROSITE" id="PS50011"/>
    </source>
</evidence>
<dbReference type="Pfam" id="PF07714">
    <property type="entry name" value="PK_Tyr_Ser-Thr"/>
    <property type="match status" value="1"/>
</dbReference>
<keyword evidence="13" id="KW-1015">Disulfide bond</keyword>
<feature type="signal peptide" evidence="20">
    <location>
        <begin position="1"/>
        <end position="22"/>
    </location>
</feature>
<keyword evidence="2" id="KW-0723">Serine/threonine-protein kinase</keyword>
<keyword evidence="10 18" id="KW-0067">ATP-binding</keyword>
<organism evidence="23 24">
    <name type="scientific">Hibiscus sabdariffa</name>
    <name type="common">roselle</name>
    <dbReference type="NCBI Taxonomy" id="183260"/>
    <lineage>
        <taxon>Eukaryota</taxon>
        <taxon>Viridiplantae</taxon>
        <taxon>Streptophyta</taxon>
        <taxon>Embryophyta</taxon>
        <taxon>Tracheophyta</taxon>
        <taxon>Spermatophyta</taxon>
        <taxon>Magnoliopsida</taxon>
        <taxon>eudicotyledons</taxon>
        <taxon>Gunneridae</taxon>
        <taxon>Pentapetalae</taxon>
        <taxon>rosids</taxon>
        <taxon>malvids</taxon>
        <taxon>Malvales</taxon>
        <taxon>Malvaceae</taxon>
        <taxon>Malvoideae</taxon>
        <taxon>Hibiscus</taxon>
    </lineage>
</organism>
<dbReference type="Pfam" id="PF13947">
    <property type="entry name" value="GUB_WAK_bind"/>
    <property type="match status" value="1"/>
</dbReference>
<evidence type="ECO:0000256" key="15">
    <source>
        <dbReference type="ARBA" id="ARBA00047558"/>
    </source>
</evidence>
<keyword evidence="8 18" id="KW-0547">Nucleotide-binding</keyword>
<dbReference type="SUPFAM" id="SSF57196">
    <property type="entry name" value="EGF/Laminin"/>
    <property type="match status" value="1"/>
</dbReference>
<evidence type="ECO:0000256" key="17">
    <source>
        <dbReference type="PROSITE-ProRule" id="PRU00076"/>
    </source>
</evidence>
<dbReference type="CDD" id="cd14066">
    <property type="entry name" value="STKc_IRAK"/>
    <property type="match status" value="1"/>
</dbReference>
<evidence type="ECO:0000313" key="24">
    <source>
        <dbReference type="Proteomes" id="UP001396334"/>
    </source>
</evidence>
<sequence length="808" mass="89864">MDSNMRLNILLLLAVAATVTVAVTRDQELAKNGCPSRCGNLSIPYPFGTKEGCFLNQNFQIDCKESGNSSEAYLAQTGYVVTDITLDGRLQVVTEVVRSCYNSYQAKFDLIPRMKIALSPLSIYNVSSTRNKFTTIGCNTYGYLIGSVGNRTYAAGCMSMCSRFEDLVDGSCLGFGCCQSQIPVGLETFSMAVNSFNIPTSANVSGSDSCSYAFIVEESQFRFSSEYVRSIPIDHKFPASLDWVVSNETCTEAAKNPSNYACNQSECYEPGNGPGYLCKCPDGYHGNPYLPEGCLDIDECEISRPCNDNAECHNLPGRFECNCKSGYEGDGRRNGSGCGRVDEPFFPFGNIGVGVNVILLVCVILLVPVLIISWIYWGPWQMKLIRQREKFFLQNGGIILQQEFAKHNGPVSARIFTIEELNKATNDFHETRILGKGGFGTVYKGTLQDKSVVAIKKAMIADRSQVDQFINEVVILSQVNHRNVVKLLGCCLENEVPLLVYEFISNGTLYQRLHCSGSGYLSWECRLRIAAETADALSYLHSAANPPIIHRDVKSANILLDEDYTAKVSDFGASRLVPVDQTQLNTLVQGTLGYLDPEYFQSSQLTIKSDVYSFGVVLVELLTGRKALCFKMPEEERNLSKNFVSALETDRLFGIIDQRILVEGNNTQIKKVATLANRCLRVKGDERPSMKEVAMELEGLRVMPTGQTVSKWAGKVSAGDDIITGELIEQELMRQVVDGKLSNVTFDDFPYYLRMLEPEDDCREVDERLSILSPYNIEIKPPEDETRLDGWKAKLEEDMKKLQIQDDS</sequence>
<proteinExistence type="predicted"/>
<dbReference type="InterPro" id="IPR000152">
    <property type="entry name" value="EGF-type_Asp/Asn_hydroxyl_site"/>
</dbReference>
<dbReference type="InterPro" id="IPR001245">
    <property type="entry name" value="Ser-Thr/Tyr_kinase_cat_dom"/>
</dbReference>
<dbReference type="SMART" id="SM00179">
    <property type="entry name" value="EGF_CA"/>
    <property type="match status" value="1"/>
</dbReference>
<keyword evidence="6 19" id="KW-0812">Transmembrane</keyword>
<evidence type="ECO:0000256" key="4">
    <source>
        <dbReference type="ARBA" id="ARBA00022553"/>
    </source>
</evidence>
<feature type="chain" id="PRO_5046932378" evidence="20">
    <location>
        <begin position="23"/>
        <end position="808"/>
    </location>
</feature>
<comment type="caution">
    <text evidence="17">Lacks conserved residue(s) required for the propagation of feature annotation.</text>
</comment>
<keyword evidence="12 19" id="KW-0472">Membrane</keyword>
<comment type="catalytic activity">
    <reaction evidence="16">
        <text>L-threonyl-[protein] + ATP = O-phospho-L-threonyl-[protein] + ADP + H(+)</text>
        <dbReference type="Rhea" id="RHEA:46608"/>
        <dbReference type="Rhea" id="RHEA-COMP:11060"/>
        <dbReference type="Rhea" id="RHEA-COMP:11605"/>
        <dbReference type="ChEBI" id="CHEBI:15378"/>
        <dbReference type="ChEBI" id="CHEBI:30013"/>
        <dbReference type="ChEBI" id="CHEBI:30616"/>
        <dbReference type="ChEBI" id="CHEBI:61977"/>
        <dbReference type="ChEBI" id="CHEBI:456216"/>
    </reaction>
</comment>
<evidence type="ECO:0000256" key="2">
    <source>
        <dbReference type="ARBA" id="ARBA00022527"/>
    </source>
</evidence>
<dbReference type="PROSITE" id="PS50011">
    <property type="entry name" value="PROTEIN_KINASE_DOM"/>
    <property type="match status" value="1"/>
</dbReference>
<dbReference type="InterPro" id="IPR025287">
    <property type="entry name" value="WAK_GUB"/>
</dbReference>
<dbReference type="InterPro" id="IPR000742">
    <property type="entry name" value="EGF"/>
</dbReference>
<evidence type="ECO:0000256" key="11">
    <source>
        <dbReference type="ARBA" id="ARBA00022989"/>
    </source>
</evidence>
<evidence type="ECO:0000313" key="23">
    <source>
        <dbReference type="EMBL" id="KAK9036655.1"/>
    </source>
</evidence>
<keyword evidence="3 17" id="KW-0245">EGF-like domain</keyword>
<feature type="transmembrane region" description="Helical" evidence="19">
    <location>
        <begin position="353"/>
        <end position="377"/>
    </location>
</feature>
<dbReference type="SMART" id="SM00220">
    <property type="entry name" value="S_TKc"/>
    <property type="match status" value="1"/>
</dbReference>
<dbReference type="InterPro" id="IPR024731">
    <property type="entry name" value="NELL2-like_EGF"/>
</dbReference>
<gene>
    <name evidence="23" type="ORF">V6N11_078649</name>
</gene>
<feature type="domain" description="Protein kinase" evidence="21">
    <location>
        <begin position="428"/>
        <end position="700"/>
    </location>
</feature>
<dbReference type="InterPro" id="IPR017441">
    <property type="entry name" value="Protein_kinase_ATP_BS"/>
</dbReference>
<keyword evidence="4" id="KW-0597">Phosphoprotein</keyword>
<dbReference type="PROSITE" id="PS00010">
    <property type="entry name" value="ASX_HYDROXYL"/>
    <property type="match status" value="1"/>
</dbReference>
<dbReference type="SUPFAM" id="SSF56112">
    <property type="entry name" value="Protein kinase-like (PK-like)"/>
    <property type="match status" value="1"/>
</dbReference>
<dbReference type="InterPro" id="IPR000719">
    <property type="entry name" value="Prot_kinase_dom"/>
</dbReference>
<dbReference type="InterPro" id="IPR018097">
    <property type="entry name" value="EGF_Ca-bd_CS"/>
</dbReference>
<dbReference type="Pfam" id="PF12947">
    <property type="entry name" value="EGF_3"/>
    <property type="match status" value="1"/>
</dbReference>
<dbReference type="Gene3D" id="2.90.20.10">
    <property type="entry name" value="Plasmodium vivax P25 domain"/>
    <property type="match status" value="1"/>
</dbReference>
<evidence type="ECO:0000256" key="18">
    <source>
        <dbReference type="PROSITE-ProRule" id="PRU10141"/>
    </source>
</evidence>
<dbReference type="Proteomes" id="UP001396334">
    <property type="component" value="Unassembled WGS sequence"/>
</dbReference>
<evidence type="ECO:0000256" key="14">
    <source>
        <dbReference type="ARBA" id="ARBA00023180"/>
    </source>
</evidence>
<evidence type="ECO:0000256" key="16">
    <source>
        <dbReference type="ARBA" id="ARBA00047951"/>
    </source>
</evidence>
<dbReference type="PROSITE" id="PS00107">
    <property type="entry name" value="PROTEIN_KINASE_ATP"/>
    <property type="match status" value="1"/>
</dbReference>
<keyword evidence="5" id="KW-0808">Transferase</keyword>
<dbReference type="InterPro" id="IPR045274">
    <property type="entry name" value="WAK-like"/>
</dbReference>
<evidence type="ECO:0000256" key="10">
    <source>
        <dbReference type="ARBA" id="ARBA00022840"/>
    </source>
</evidence>
<dbReference type="InterPro" id="IPR001881">
    <property type="entry name" value="EGF-like_Ca-bd_dom"/>
</dbReference>
<evidence type="ECO:0000256" key="8">
    <source>
        <dbReference type="ARBA" id="ARBA00022741"/>
    </source>
</evidence>
<evidence type="ECO:0000256" key="20">
    <source>
        <dbReference type="SAM" id="SignalP"/>
    </source>
</evidence>
<keyword evidence="24" id="KW-1185">Reference proteome</keyword>
<dbReference type="Gene3D" id="3.30.200.20">
    <property type="entry name" value="Phosphorylase Kinase, domain 1"/>
    <property type="match status" value="1"/>
</dbReference>
<protein>
    <submittedName>
        <fullName evidence="23">Uncharacterized protein</fullName>
    </submittedName>
</protein>
<evidence type="ECO:0000256" key="6">
    <source>
        <dbReference type="ARBA" id="ARBA00022692"/>
    </source>
</evidence>
<dbReference type="SMART" id="SM00181">
    <property type="entry name" value="EGF"/>
    <property type="match status" value="2"/>
</dbReference>
<keyword evidence="11 19" id="KW-1133">Transmembrane helix</keyword>
<evidence type="ECO:0000256" key="12">
    <source>
        <dbReference type="ARBA" id="ARBA00023136"/>
    </source>
</evidence>
<dbReference type="InterPro" id="IPR011009">
    <property type="entry name" value="Kinase-like_dom_sf"/>
</dbReference>
<feature type="binding site" evidence="18">
    <location>
        <position position="457"/>
    </location>
    <ligand>
        <name>ATP</name>
        <dbReference type="ChEBI" id="CHEBI:30616"/>
    </ligand>
</feature>
<evidence type="ECO:0000256" key="3">
    <source>
        <dbReference type="ARBA" id="ARBA00022536"/>
    </source>
</evidence>
<comment type="subcellular location">
    <subcellularLocation>
        <location evidence="1">Membrane</location>
        <topology evidence="1">Single-pass type I membrane protein</topology>
    </subcellularLocation>
</comment>
<evidence type="ECO:0000256" key="5">
    <source>
        <dbReference type="ARBA" id="ARBA00022679"/>
    </source>
</evidence>
<evidence type="ECO:0000256" key="7">
    <source>
        <dbReference type="ARBA" id="ARBA00022729"/>
    </source>
</evidence>
<dbReference type="PANTHER" id="PTHR27005:SF481">
    <property type="entry name" value="WALL-ASSOCIATED RECEPTOR KINASE-LIKE 16"/>
    <property type="match status" value="1"/>
</dbReference>
<reference evidence="23 24" key="1">
    <citation type="journal article" date="2024" name="G3 (Bethesda)">
        <title>Genome assembly of Hibiscus sabdariffa L. provides insights into metabolisms of medicinal natural products.</title>
        <authorList>
            <person name="Kim T."/>
        </authorList>
    </citation>
    <scope>NUCLEOTIDE SEQUENCE [LARGE SCALE GENOMIC DNA]</scope>
    <source>
        <strain evidence="23">TK-2024</strain>
        <tissue evidence="23">Old leaves</tissue>
    </source>
</reference>
<keyword evidence="7 20" id="KW-0732">Signal</keyword>
<dbReference type="PROSITE" id="PS00108">
    <property type="entry name" value="PROTEIN_KINASE_ST"/>
    <property type="match status" value="1"/>
</dbReference>
<feature type="domain" description="EGF-like" evidence="22">
    <location>
        <begin position="296"/>
        <end position="330"/>
    </location>
</feature>
<evidence type="ECO:0000256" key="1">
    <source>
        <dbReference type="ARBA" id="ARBA00004479"/>
    </source>
</evidence>
<accession>A0ABR2TGM7</accession>
<evidence type="ECO:0000256" key="9">
    <source>
        <dbReference type="ARBA" id="ARBA00022777"/>
    </source>
</evidence>